<proteinExistence type="predicted"/>
<dbReference type="AlphaFoldDB" id="X1LWF6"/>
<gene>
    <name evidence="1" type="ORF">S06H3_29766</name>
</gene>
<comment type="caution">
    <text evidence="1">The sequence shown here is derived from an EMBL/GenBank/DDBJ whole genome shotgun (WGS) entry which is preliminary data.</text>
</comment>
<organism evidence="1">
    <name type="scientific">marine sediment metagenome</name>
    <dbReference type="NCBI Taxonomy" id="412755"/>
    <lineage>
        <taxon>unclassified sequences</taxon>
        <taxon>metagenomes</taxon>
        <taxon>ecological metagenomes</taxon>
    </lineage>
</organism>
<name>X1LWF6_9ZZZZ</name>
<accession>X1LWF6</accession>
<sequence>MIRDVLAVVSGSWMTLYEVQICMTRIWGLTRNKTRELLEEMVEIGDCLAETDEKTHELKYHLHPKRVKFWMGLQGCQGIPAGIVEVVAITKSAVASEV</sequence>
<protein>
    <submittedName>
        <fullName evidence="1">Uncharacterized protein</fullName>
    </submittedName>
</protein>
<reference evidence="1" key="1">
    <citation type="journal article" date="2014" name="Front. Microbiol.">
        <title>High frequency of phylogenetically diverse reductive dehalogenase-homologous genes in deep subseafloor sedimentary metagenomes.</title>
        <authorList>
            <person name="Kawai M."/>
            <person name="Futagami T."/>
            <person name="Toyoda A."/>
            <person name="Takaki Y."/>
            <person name="Nishi S."/>
            <person name="Hori S."/>
            <person name="Arai W."/>
            <person name="Tsubouchi T."/>
            <person name="Morono Y."/>
            <person name="Uchiyama I."/>
            <person name="Ito T."/>
            <person name="Fujiyama A."/>
            <person name="Inagaki F."/>
            <person name="Takami H."/>
        </authorList>
    </citation>
    <scope>NUCLEOTIDE SEQUENCE</scope>
    <source>
        <strain evidence="1">Expedition CK06-06</strain>
    </source>
</reference>
<dbReference type="EMBL" id="BARV01017470">
    <property type="protein sequence ID" value="GAI23722.1"/>
    <property type="molecule type" value="Genomic_DNA"/>
</dbReference>
<evidence type="ECO:0000313" key="1">
    <source>
        <dbReference type="EMBL" id="GAI23722.1"/>
    </source>
</evidence>